<gene>
    <name evidence="2" type="ORF">AG1IA_04415</name>
</gene>
<evidence type="ECO:0000313" key="3">
    <source>
        <dbReference type="Proteomes" id="UP000011668"/>
    </source>
</evidence>
<evidence type="ECO:0000313" key="2">
    <source>
        <dbReference type="EMBL" id="ELU41565.1"/>
    </source>
</evidence>
<keyword evidence="3" id="KW-1185">Reference proteome</keyword>
<comment type="caution">
    <text evidence="2">The sequence shown here is derived from an EMBL/GenBank/DDBJ whole genome shotgun (WGS) entry which is preliminary data.</text>
</comment>
<feature type="compositionally biased region" description="Polar residues" evidence="1">
    <location>
        <begin position="54"/>
        <end position="73"/>
    </location>
</feature>
<dbReference type="Proteomes" id="UP000011668">
    <property type="component" value="Unassembled WGS sequence"/>
</dbReference>
<protein>
    <submittedName>
        <fullName evidence="2">Uncharacterized protein</fullName>
    </submittedName>
</protein>
<reference evidence="2 3" key="1">
    <citation type="journal article" date="2013" name="Nat. Commun.">
        <title>The evolution and pathogenic mechanisms of the rice sheath blight pathogen.</title>
        <authorList>
            <person name="Zheng A."/>
            <person name="Lin R."/>
            <person name="Xu L."/>
            <person name="Qin P."/>
            <person name="Tang C."/>
            <person name="Ai P."/>
            <person name="Zhang D."/>
            <person name="Liu Y."/>
            <person name="Sun Z."/>
            <person name="Feng H."/>
            <person name="Wang Y."/>
            <person name="Chen Y."/>
            <person name="Liang X."/>
            <person name="Fu R."/>
            <person name="Li Q."/>
            <person name="Zhang J."/>
            <person name="Yu X."/>
            <person name="Xie Z."/>
            <person name="Ding L."/>
            <person name="Guan P."/>
            <person name="Tang J."/>
            <person name="Liang Y."/>
            <person name="Wang S."/>
            <person name="Deng Q."/>
            <person name="Li S."/>
            <person name="Zhu J."/>
            <person name="Wang L."/>
            <person name="Liu H."/>
            <person name="Li P."/>
        </authorList>
    </citation>
    <scope>NUCLEOTIDE SEQUENCE [LARGE SCALE GENOMIC DNA]</scope>
    <source>
        <strain evidence="3">AG-1 IA</strain>
    </source>
</reference>
<feature type="compositionally biased region" description="Low complexity" evidence="1">
    <location>
        <begin position="1"/>
        <end position="17"/>
    </location>
</feature>
<organism evidence="2 3">
    <name type="scientific">Thanatephorus cucumeris (strain AG1-IA)</name>
    <name type="common">Rice sheath blight fungus</name>
    <name type="synonym">Rhizoctonia solani</name>
    <dbReference type="NCBI Taxonomy" id="983506"/>
    <lineage>
        <taxon>Eukaryota</taxon>
        <taxon>Fungi</taxon>
        <taxon>Dikarya</taxon>
        <taxon>Basidiomycota</taxon>
        <taxon>Agaricomycotina</taxon>
        <taxon>Agaricomycetes</taxon>
        <taxon>Cantharellales</taxon>
        <taxon>Ceratobasidiaceae</taxon>
        <taxon>Rhizoctonia</taxon>
        <taxon>Rhizoctonia solani AG-1</taxon>
    </lineage>
</organism>
<accession>L8WU81</accession>
<dbReference type="HOGENOM" id="CLU_706328_0_0_1"/>
<feature type="compositionally biased region" description="Polar residues" evidence="1">
    <location>
        <begin position="250"/>
        <end position="265"/>
    </location>
</feature>
<dbReference type="AlphaFoldDB" id="L8WU81"/>
<feature type="region of interest" description="Disordered" evidence="1">
    <location>
        <begin position="242"/>
        <end position="268"/>
    </location>
</feature>
<name>L8WU81_THACA</name>
<proteinExistence type="predicted"/>
<dbReference type="EMBL" id="AFRT01001039">
    <property type="protein sequence ID" value="ELU41565.1"/>
    <property type="molecule type" value="Genomic_DNA"/>
</dbReference>
<feature type="region of interest" description="Disordered" evidence="1">
    <location>
        <begin position="1"/>
        <end position="79"/>
    </location>
</feature>
<sequence length="391" mass="43452">MAEDPSSPRLRLGSLSPGPGGHGHPQGHWGNGQELPQLVLNGQAGGRRMPGMSSFASAMSPTASDSMRGSMSPGSPYDSVALSPPPGVRNGPPGMYNHLVCFLVHPNRSSANAVFDSPRCLTTMGDNLKRYPPSLNSSLLRTPTVPRSFLHALGSTRYLTLVTPLISSSGRGIVKEQQGPRRVRWKKGIEKKERLSVCDRLDVYLVDSFAAQTTAKTLQAGCVPGSIRIRITVFRKKGTYQDHRSKRIDNTGNTHDPKYQTQKQANKNDDQIHCVQGGRSLVTIYNSKGREFHLRLFLTKGESWFWADPPFWRFQSVDPTSTTKSLMLSEHQNHRAKDASVNSISSAGTRTFRRWAWHLFLLQHPEARWSTGGGHVGDMYACERGWWVMVY</sequence>
<evidence type="ECO:0000256" key="1">
    <source>
        <dbReference type="SAM" id="MobiDB-lite"/>
    </source>
</evidence>